<sequence length="404" mass="41229">AVDEDLIGAGVDREGIGAPDHHVGALAALQRAGLLVDADGLGRIQRDPADGVLFGDVHPGAATGRQGGGGFLVQALDQFGVVRVDDGARALGRVGQGGVLLDAVQSLHLEAPPAGPHGGADAFARQHRRDLVGLDRMVEGRDLVAELLGHIEHDRHLVGAVAVVLDQDRAVQHAGQGLKLQVAGRGRALTGLAPLVPLVLVVGGIDEGRAIAGHVAHARGGRLVAAAVDARRVFAAGHLQAVGGAGELHPLHGHRGYVLEGHAAAAEQVGRAGQDLHRRHPARAGGVEAGVLRPDRVLGPDLGGVRVGGLVAVAHPLHAGRGIDAQVAVNVDDARRDEAAARVDHPVARRDRGVRAADGGDAAVGDDDDAALDLLARAGQHRGADDGHVLARPANINTRIGVLV</sequence>
<dbReference type="AlphaFoldDB" id="A0A0N4Z8D2"/>
<evidence type="ECO:0000313" key="1">
    <source>
        <dbReference type="Proteomes" id="UP000038045"/>
    </source>
</evidence>
<dbReference type="Proteomes" id="UP000038045">
    <property type="component" value="Unplaced"/>
</dbReference>
<evidence type="ECO:0000313" key="2">
    <source>
        <dbReference type="WBParaSite" id="PTRK_0000353200.1"/>
    </source>
</evidence>
<name>A0A0N4Z8D2_PARTI</name>
<organism evidence="1 2">
    <name type="scientific">Parastrongyloides trichosuri</name>
    <name type="common">Possum-specific nematode worm</name>
    <dbReference type="NCBI Taxonomy" id="131310"/>
    <lineage>
        <taxon>Eukaryota</taxon>
        <taxon>Metazoa</taxon>
        <taxon>Ecdysozoa</taxon>
        <taxon>Nematoda</taxon>
        <taxon>Chromadorea</taxon>
        <taxon>Rhabditida</taxon>
        <taxon>Tylenchina</taxon>
        <taxon>Panagrolaimomorpha</taxon>
        <taxon>Strongyloidoidea</taxon>
        <taxon>Strongyloididae</taxon>
        <taxon>Parastrongyloides</taxon>
    </lineage>
</organism>
<protein>
    <submittedName>
        <fullName evidence="2">Phenol hydroxylase</fullName>
    </submittedName>
</protein>
<keyword evidence="1" id="KW-1185">Reference proteome</keyword>
<dbReference type="WBParaSite" id="PTRK_0000353200.1">
    <property type="protein sequence ID" value="PTRK_0000353200.1"/>
    <property type="gene ID" value="PTRK_0000353200"/>
</dbReference>
<reference evidence="2" key="1">
    <citation type="submission" date="2017-02" db="UniProtKB">
        <authorList>
            <consortium name="WormBaseParasite"/>
        </authorList>
    </citation>
    <scope>IDENTIFICATION</scope>
</reference>
<proteinExistence type="predicted"/>
<accession>A0A0N4Z8D2</accession>